<evidence type="ECO:0000313" key="1">
    <source>
        <dbReference type="EMBL" id="CAG8848502.1"/>
    </source>
</evidence>
<proteinExistence type="predicted"/>
<accession>A0ACA9SU16</accession>
<gene>
    <name evidence="1" type="ORF">RPERSI_LOCUS35158</name>
</gene>
<protein>
    <submittedName>
        <fullName evidence="1">14534_t:CDS:1</fullName>
    </submittedName>
</protein>
<dbReference type="EMBL" id="CAJVQC010161049">
    <property type="protein sequence ID" value="CAG8848502.1"/>
    <property type="molecule type" value="Genomic_DNA"/>
</dbReference>
<keyword evidence="2" id="KW-1185">Reference proteome</keyword>
<feature type="non-terminal residue" evidence="1">
    <location>
        <position position="135"/>
    </location>
</feature>
<reference evidence="1" key="1">
    <citation type="submission" date="2021-06" db="EMBL/GenBank/DDBJ databases">
        <authorList>
            <person name="Kallberg Y."/>
            <person name="Tangrot J."/>
            <person name="Rosling A."/>
        </authorList>
    </citation>
    <scope>NUCLEOTIDE SEQUENCE</scope>
    <source>
        <strain evidence="1">MA461A</strain>
    </source>
</reference>
<feature type="non-terminal residue" evidence="1">
    <location>
        <position position="1"/>
    </location>
</feature>
<dbReference type="Proteomes" id="UP000789920">
    <property type="component" value="Unassembled WGS sequence"/>
</dbReference>
<name>A0ACA9SU16_9GLOM</name>
<comment type="caution">
    <text evidence="1">The sequence shown here is derived from an EMBL/GenBank/DDBJ whole genome shotgun (WGS) entry which is preliminary data.</text>
</comment>
<sequence>ARTLIFVDRQEAADNLLRDLIRKGYPCMSLHGGKDQLDRDSTIADFKSGVCQLLIATSVAARGLDVKQLKLVINFECPNHMEDYVHRVGRTGRAGNKGTAYTFITPEQDRYAMDIVKALKLSGGHVSPELQQLAD</sequence>
<evidence type="ECO:0000313" key="2">
    <source>
        <dbReference type="Proteomes" id="UP000789920"/>
    </source>
</evidence>
<organism evidence="1 2">
    <name type="scientific">Racocetra persica</name>
    <dbReference type="NCBI Taxonomy" id="160502"/>
    <lineage>
        <taxon>Eukaryota</taxon>
        <taxon>Fungi</taxon>
        <taxon>Fungi incertae sedis</taxon>
        <taxon>Mucoromycota</taxon>
        <taxon>Glomeromycotina</taxon>
        <taxon>Glomeromycetes</taxon>
        <taxon>Diversisporales</taxon>
        <taxon>Gigasporaceae</taxon>
        <taxon>Racocetra</taxon>
    </lineage>
</organism>